<reference evidence="2" key="1">
    <citation type="submission" date="2020-07" db="EMBL/GenBank/DDBJ databases">
        <authorList>
            <person name="Partida-Martinez L."/>
            <person name="Huntemann M."/>
            <person name="Clum A."/>
            <person name="Wang J."/>
            <person name="Palaniappan K."/>
            <person name="Ritter S."/>
            <person name="Chen I.-M."/>
            <person name="Stamatis D."/>
            <person name="Reddy T."/>
            <person name="O'Malley R."/>
            <person name="Daum C."/>
            <person name="Shapiro N."/>
            <person name="Ivanova N."/>
            <person name="Kyrpides N."/>
            <person name="Woyke T."/>
        </authorList>
    </citation>
    <scope>NUCLEOTIDE SEQUENCE [LARGE SCALE GENOMIC DNA]</scope>
    <source>
        <strain evidence="2">AT2.8</strain>
    </source>
</reference>
<dbReference type="Proteomes" id="UP000548423">
    <property type="component" value="Unassembled WGS sequence"/>
</dbReference>
<comment type="caution">
    <text evidence="1">The sequence shown here is derived from an EMBL/GenBank/DDBJ whole genome shotgun (WGS) entry which is preliminary data.</text>
</comment>
<protein>
    <submittedName>
        <fullName evidence="1">Uncharacterized protein</fullName>
    </submittedName>
</protein>
<evidence type="ECO:0000313" key="2">
    <source>
        <dbReference type="Proteomes" id="UP000548423"/>
    </source>
</evidence>
<accession>A0A852T601</accession>
<dbReference type="EMBL" id="JACCBX010000002">
    <property type="protein sequence ID" value="NYE04170.1"/>
    <property type="molecule type" value="Genomic_DNA"/>
</dbReference>
<dbReference type="AlphaFoldDB" id="A0A852T601"/>
<reference evidence="2" key="2">
    <citation type="submission" date="2020-08" db="EMBL/GenBank/DDBJ databases">
        <title>The Agave Microbiome: Exploring the role of microbial communities in plant adaptations to desert environments.</title>
        <authorList>
            <person name="Partida-Martinez L.P."/>
        </authorList>
    </citation>
    <scope>NUCLEOTIDE SEQUENCE [LARGE SCALE GENOMIC DNA]</scope>
    <source>
        <strain evidence="2">AT2.8</strain>
    </source>
</reference>
<organism evidence="1 2">
    <name type="scientific">Neobacillus niacini</name>
    <dbReference type="NCBI Taxonomy" id="86668"/>
    <lineage>
        <taxon>Bacteria</taxon>
        <taxon>Bacillati</taxon>
        <taxon>Bacillota</taxon>
        <taxon>Bacilli</taxon>
        <taxon>Bacillales</taxon>
        <taxon>Bacillaceae</taxon>
        <taxon>Neobacillus</taxon>
    </lineage>
</organism>
<sequence length="44" mass="5407">MLLKMKFVLFRIAYLFIFTALLKSQYKEFIEYCIEISSDIILYF</sequence>
<proteinExistence type="predicted"/>
<evidence type="ECO:0000313" key="1">
    <source>
        <dbReference type="EMBL" id="NYE04170.1"/>
    </source>
</evidence>
<gene>
    <name evidence="1" type="ORF">F4694_000914</name>
</gene>
<name>A0A852T601_9BACI</name>